<comment type="caution">
    <text evidence="1">The sequence shown here is derived from an EMBL/GenBank/DDBJ whole genome shotgun (WGS) entry which is preliminary data.</text>
</comment>
<gene>
    <name evidence="1" type="ORF">EVAR_86534_1</name>
</gene>
<dbReference type="EMBL" id="BGZK01000380">
    <property type="protein sequence ID" value="GBP40388.1"/>
    <property type="molecule type" value="Genomic_DNA"/>
</dbReference>
<dbReference type="AlphaFoldDB" id="A0A4C1VMQ0"/>
<evidence type="ECO:0000313" key="1">
    <source>
        <dbReference type="EMBL" id="GBP40388.1"/>
    </source>
</evidence>
<organism evidence="1 2">
    <name type="scientific">Eumeta variegata</name>
    <name type="common">Bagworm moth</name>
    <name type="synonym">Eumeta japonica</name>
    <dbReference type="NCBI Taxonomy" id="151549"/>
    <lineage>
        <taxon>Eukaryota</taxon>
        <taxon>Metazoa</taxon>
        <taxon>Ecdysozoa</taxon>
        <taxon>Arthropoda</taxon>
        <taxon>Hexapoda</taxon>
        <taxon>Insecta</taxon>
        <taxon>Pterygota</taxon>
        <taxon>Neoptera</taxon>
        <taxon>Endopterygota</taxon>
        <taxon>Lepidoptera</taxon>
        <taxon>Glossata</taxon>
        <taxon>Ditrysia</taxon>
        <taxon>Tineoidea</taxon>
        <taxon>Psychidae</taxon>
        <taxon>Oiketicinae</taxon>
        <taxon>Eumeta</taxon>
    </lineage>
</organism>
<dbReference type="Proteomes" id="UP000299102">
    <property type="component" value="Unassembled WGS sequence"/>
</dbReference>
<keyword evidence="2" id="KW-1185">Reference proteome</keyword>
<name>A0A4C1VMQ0_EUMVA</name>
<sequence>MWCMACGSRGRVRLAPLTCAGARAHLGFGSLPRTFSFLRTPFIIIHFRLLRISTPRSGAKAVAGRSRFAVIPSRPGQCVGCARRDTSPPPPRRP</sequence>
<protein>
    <submittedName>
        <fullName evidence="1">Uncharacterized protein</fullName>
    </submittedName>
</protein>
<accession>A0A4C1VMQ0</accession>
<proteinExistence type="predicted"/>
<evidence type="ECO:0000313" key="2">
    <source>
        <dbReference type="Proteomes" id="UP000299102"/>
    </source>
</evidence>
<reference evidence="1 2" key="1">
    <citation type="journal article" date="2019" name="Commun. Biol.">
        <title>The bagworm genome reveals a unique fibroin gene that provides high tensile strength.</title>
        <authorList>
            <person name="Kono N."/>
            <person name="Nakamura H."/>
            <person name="Ohtoshi R."/>
            <person name="Tomita M."/>
            <person name="Numata K."/>
            <person name="Arakawa K."/>
        </authorList>
    </citation>
    <scope>NUCLEOTIDE SEQUENCE [LARGE SCALE GENOMIC DNA]</scope>
</reference>